<name>A0A401H8C5_AERPX</name>
<reference evidence="2 3" key="1">
    <citation type="submission" date="2017-02" db="EMBL/GenBank/DDBJ databases">
        <title>isolation and characterization of a novel temperate virus Aeropyrum globular virus 1 infecting hyperthermophilic archaeon Aeropyrum.</title>
        <authorList>
            <person name="Yumiya M."/>
            <person name="Yoshida T."/>
            <person name="Sako Y."/>
        </authorList>
    </citation>
    <scope>NUCLEOTIDE SEQUENCE [LARGE SCALE GENOMIC DNA]</scope>
    <source>
        <strain evidence="2 3">YK1-12-2013</strain>
    </source>
</reference>
<dbReference type="Gene3D" id="3.30.2170.10">
    <property type="entry name" value="archaeoglobus fulgidus dsm 4304 superfamily"/>
    <property type="match status" value="1"/>
</dbReference>
<evidence type="ECO:0000313" key="2">
    <source>
        <dbReference type="EMBL" id="GBF08726.1"/>
    </source>
</evidence>
<dbReference type="PIRSF" id="PIRSF006380">
    <property type="entry name" value="UCP006380"/>
    <property type="match status" value="1"/>
</dbReference>
<gene>
    <name evidence="2" type="ORF">apy_04510</name>
</gene>
<accession>A0A401H8C5</accession>
<dbReference type="Proteomes" id="UP000291213">
    <property type="component" value="Unassembled WGS sequence"/>
</dbReference>
<dbReference type="PANTHER" id="PTHR39518:SF2">
    <property type="entry name" value="UPF0215 PROTEIN MJ1150"/>
    <property type="match status" value="1"/>
</dbReference>
<comment type="similarity">
    <text evidence="1">Belongs to the UPF0215 family.</text>
</comment>
<proteinExistence type="inferred from homology"/>
<dbReference type="AlphaFoldDB" id="A0A401H8C5"/>
<sequence>MEQPGSGLAGLVVGCDDGRVEKLGPQAGFTAVACISWDNRLRLPLAGSLGLVRVDGVDATSVLAGLVLRLGAAGRPVLLDSLTIGGFNIVSPPGVERLTGSPVIAVYNYRPSLERLESGLRSSRLPLAGVRARVLSLVEEAVEASTPRGPVYLVAWGLEASEARRLVLETQVYGRKPEPVRIAHYTASEASEALKRV</sequence>
<evidence type="ECO:0000313" key="3">
    <source>
        <dbReference type="Proteomes" id="UP000291213"/>
    </source>
</evidence>
<comment type="caution">
    <text evidence="2">The sequence shown here is derived from an EMBL/GenBank/DDBJ whole genome shotgun (WGS) entry which is preliminary data.</text>
</comment>
<dbReference type="InterPro" id="IPR002802">
    <property type="entry name" value="Endo_dU"/>
</dbReference>
<dbReference type="Pfam" id="PF01949">
    <property type="entry name" value="Endo_dU"/>
    <property type="match status" value="1"/>
</dbReference>
<dbReference type="PANTHER" id="PTHR39518">
    <property type="entry name" value="UPF0215 PROTEIN MJ1150"/>
    <property type="match status" value="1"/>
</dbReference>
<dbReference type="EMBL" id="BDMD01000019">
    <property type="protein sequence ID" value="GBF08726.1"/>
    <property type="molecule type" value="Genomic_DNA"/>
</dbReference>
<protein>
    <recommendedName>
        <fullName evidence="1">UPF0215 protein apy_04510</fullName>
    </recommendedName>
</protein>
<dbReference type="HAMAP" id="MF_00582">
    <property type="entry name" value="UPF0215"/>
    <property type="match status" value="1"/>
</dbReference>
<evidence type="ECO:0000256" key="1">
    <source>
        <dbReference type="HAMAP-Rule" id="MF_00582"/>
    </source>
</evidence>
<organism evidence="2 3">
    <name type="scientific">Aeropyrum pernix</name>
    <dbReference type="NCBI Taxonomy" id="56636"/>
    <lineage>
        <taxon>Archaea</taxon>
        <taxon>Thermoproteota</taxon>
        <taxon>Thermoprotei</taxon>
        <taxon>Desulfurococcales</taxon>
        <taxon>Desulfurococcaceae</taxon>
        <taxon>Aeropyrum</taxon>
    </lineage>
</organism>